<dbReference type="Pfam" id="PF00010">
    <property type="entry name" value="HLH"/>
    <property type="match status" value="1"/>
</dbReference>
<feature type="compositionally biased region" description="Low complexity" evidence="7">
    <location>
        <begin position="9"/>
        <end position="21"/>
    </location>
</feature>
<evidence type="ECO:0000256" key="2">
    <source>
        <dbReference type="ARBA" id="ARBA00022491"/>
    </source>
</evidence>
<reference evidence="10 12" key="1">
    <citation type="journal article" date="2004" name="Nature">
        <title>Genome duplication in the teleost fish Tetraodon nigroviridis reveals the early vertebrate proto-karyotype.</title>
        <authorList>
            <person name="Jaillon O."/>
            <person name="Aury J.-M."/>
            <person name="Brunet F."/>
            <person name="Petit J.-L."/>
            <person name="Stange-Thomann N."/>
            <person name="Mauceli E."/>
            <person name="Bouneau L."/>
            <person name="Fischer C."/>
            <person name="Ozouf-Costaz C."/>
            <person name="Bernot A."/>
            <person name="Nicaud S."/>
            <person name="Jaffe D."/>
            <person name="Fisher S."/>
            <person name="Lutfalla G."/>
            <person name="Dossat C."/>
            <person name="Segurens B."/>
            <person name="Dasilva C."/>
            <person name="Salanoubat M."/>
            <person name="Levy M."/>
            <person name="Boudet N."/>
            <person name="Castellano S."/>
            <person name="Anthouard V."/>
            <person name="Jubin C."/>
            <person name="Castelli V."/>
            <person name="Katinka M."/>
            <person name="Vacherie B."/>
            <person name="Biemont C."/>
            <person name="Skalli Z."/>
            <person name="Cattolico L."/>
            <person name="Poulain J."/>
            <person name="De Berardinis V."/>
            <person name="Cruaud C."/>
            <person name="Duprat S."/>
            <person name="Brottier P."/>
            <person name="Coutanceau J.-P."/>
            <person name="Gouzy J."/>
            <person name="Parra G."/>
            <person name="Lardier G."/>
            <person name="Chapple C."/>
            <person name="McKernan K.J."/>
            <person name="McEwan P."/>
            <person name="Bosak S."/>
            <person name="Kellis M."/>
            <person name="Volff J.-N."/>
            <person name="Guigo R."/>
            <person name="Zody M.C."/>
            <person name="Mesirov J."/>
            <person name="Lindblad-Toh K."/>
            <person name="Birren B."/>
            <person name="Nusbaum C."/>
            <person name="Kahn D."/>
            <person name="Robinson-Rechavi M."/>
            <person name="Laudet V."/>
            <person name="Schachter V."/>
            <person name="Quetier F."/>
            <person name="Saurin W."/>
            <person name="Scarpelli C."/>
            <person name="Wincker P."/>
            <person name="Lander E.S."/>
            <person name="Weissenbach J."/>
            <person name="Roest Crollius H."/>
        </authorList>
    </citation>
    <scope>NUCLEOTIDE SEQUENCE [LARGE SCALE GENOMIC DNA]</scope>
</reference>
<dbReference type="Ensembl" id="ENSTNIT00000010838.1">
    <property type="protein sequence ID" value="ENSTNIP00000010657.1"/>
    <property type="gene ID" value="ENSTNIG00000007837.1"/>
</dbReference>
<keyword evidence="5" id="KW-0804">Transcription</keyword>
<dbReference type="Gene3D" id="6.10.250.980">
    <property type="match status" value="1"/>
</dbReference>
<dbReference type="OMA" id="YGPHLGD"/>
<dbReference type="CDD" id="cd11459">
    <property type="entry name" value="bHLH-O_HES1_4"/>
    <property type="match status" value="1"/>
</dbReference>
<sequence>MPAGHFERPSPSAVAATPASSGESMPDKHRSLSENRKSSKPIMEKRRRARINESLGQLKTLIMEALRKDSSRHSKLEKADILEMTVKHLRNLQRLQMAAAVTTDPSFLGKYRAGFSECVGEVTRFLSTCEGVHSEVRTRLLSHLASCVTQINNLNFYTPHPGSSGLGQTGTQMPAASAPRMPCATSSEVNFPAEVMKLYSGFQVVPTPDGQLAFIVPSAAATPPGAQNSHPLSPAAPAVTSDSMWRPW</sequence>
<dbReference type="OrthoDB" id="6085656at2759"/>
<dbReference type="GO" id="GO:0006355">
    <property type="term" value="P:regulation of DNA-templated transcription"/>
    <property type="evidence" value="ECO:0007669"/>
    <property type="project" value="InterPro"/>
</dbReference>
<dbReference type="InterPro" id="IPR050370">
    <property type="entry name" value="HES_HEY"/>
</dbReference>
<reference evidence="11" key="3">
    <citation type="submission" date="2025-05" db="UniProtKB">
        <authorList>
            <consortium name="Ensembl"/>
        </authorList>
    </citation>
    <scope>IDENTIFICATION</scope>
</reference>
<dbReference type="GO" id="GO:0046983">
    <property type="term" value="F:protein dimerization activity"/>
    <property type="evidence" value="ECO:0007669"/>
    <property type="project" value="InterPro"/>
</dbReference>
<reference evidence="10" key="2">
    <citation type="submission" date="2004-02" db="EMBL/GenBank/DDBJ databases">
        <authorList>
            <consortium name="Genoscope"/>
            <consortium name="Whitehead Institute Centre for Genome Research"/>
        </authorList>
    </citation>
    <scope>NUCLEOTIDE SEQUENCE</scope>
</reference>
<dbReference type="SMART" id="SM00353">
    <property type="entry name" value="HLH"/>
    <property type="match status" value="1"/>
</dbReference>
<dbReference type="Gene3D" id="4.10.280.10">
    <property type="entry name" value="Helix-loop-helix DNA-binding domain"/>
    <property type="match status" value="1"/>
</dbReference>
<evidence type="ECO:0000256" key="6">
    <source>
        <dbReference type="ARBA" id="ARBA00023242"/>
    </source>
</evidence>
<keyword evidence="2" id="KW-0678">Repressor</keyword>
<comment type="subcellular location">
    <subcellularLocation>
        <location evidence="1">Nucleus</location>
    </subcellularLocation>
</comment>
<dbReference type="InterPro" id="IPR011598">
    <property type="entry name" value="bHLH_dom"/>
</dbReference>
<evidence type="ECO:0000256" key="3">
    <source>
        <dbReference type="ARBA" id="ARBA00023015"/>
    </source>
</evidence>
<feature type="domain" description="Orange" evidence="9">
    <location>
        <begin position="111"/>
        <end position="144"/>
    </location>
</feature>
<feature type="domain" description="BHLH" evidence="8">
    <location>
        <begin position="35"/>
        <end position="92"/>
    </location>
</feature>
<dbReference type="FunFam" id="4.10.280.10:FF:000009">
    <property type="entry name" value="Transcription factor HES-1"/>
    <property type="match status" value="1"/>
</dbReference>
<name>Q4SP57_TETNG</name>
<proteinExistence type="predicted"/>
<dbReference type="GO" id="GO:0005634">
    <property type="term" value="C:nucleus"/>
    <property type="evidence" value="ECO:0007669"/>
    <property type="project" value="UniProtKB-SubCell"/>
</dbReference>
<evidence type="ECO:0000313" key="10">
    <source>
        <dbReference type="EMBL" id="CAF97575.1"/>
    </source>
</evidence>
<evidence type="ECO:0000259" key="9">
    <source>
        <dbReference type="PROSITE" id="PS51054"/>
    </source>
</evidence>
<evidence type="ECO:0000256" key="4">
    <source>
        <dbReference type="ARBA" id="ARBA00023125"/>
    </source>
</evidence>
<evidence type="ECO:0000256" key="7">
    <source>
        <dbReference type="SAM" id="MobiDB-lite"/>
    </source>
</evidence>
<evidence type="ECO:0000259" key="8">
    <source>
        <dbReference type="PROSITE" id="PS50888"/>
    </source>
</evidence>
<organism evidence="10">
    <name type="scientific">Tetraodon nigroviridis</name>
    <name type="common">Spotted green pufferfish</name>
    <name type="synonym">Chelonodon nigroviridis</name>
    <dbReference type="NCBI Taxonomy" id="99883"/>
    <lineage>
        <taxon>Eukaryota</taxon>
        <taxon>Metazoa</taxon>
        <taxon>Chordata</taxon>
        <taxon>Craniata</taxon>
        <taxon>Vertebrata</taxon>
        <taxon>Euteleostomi</taxon>
        <taxon>Actinopterygii</taxon>
        <taxon>Neopterygii</taxon>
        <taxon>Teleostei</taxon>
        <taxon>Neoteleostei</taxon>
        <taxon>Acanthomorphata</taxon>
        <taxon>Eupercaria</taxon>
        <taxon>Tetraodontiformes</taxon>
        <taxon>Tetradontoidea</taxon>
        <taxon>Tetraodontidae</taxon>
        <taxon>Tetraodon</taxon>
    </lineage>
</organism>
<feature type="region of interest" description="Disordered" evidence="7">
    <location>
        <begin position="223"/>
        <end position="248"/>
    </location>
</feature>
<dbReference type="PROSITE" id="PS50888">
    <property type="entry name" value="BHLH"/>
    <property type="match status" value="1"/>
</dbReference>
<dbReference type="GO" id="GO:0003677">
    <property type="term" value="F:DNA binding"/>
    <property type="evidence" value="ECO:0007669"/>
    <property type="project" value="UniProtKB-KW"/>
</dbReference>
<dbReference type="Proteomes" id="UP000007303">
    <property type="component" value="Unassembled WGS sequence"/>
</dbReference>
<dbReference type="Pfam" id="PF07527">
    <property type="entry name" value="Hairy_orange"/>
    <property type="match status" value="1"/>
</dbReference>
<keyword evidence="6" id="KW-0539">Nucleus</keyword>
<accession>Q4SP57</accession>
<dbReference type="EMBL" id="CAAE01014542">
    <property type="protein sequence ID" value="CAF97575.1"/>
    <property type="molecule type" value="Genomic_DNA"/>
</dbReference>
<evidence type="ECO:0000313" key="11">
    <source>
        <dbReference type="Ensembl" id="ENSTNIP00000010657.1"/>
    </source>
</evidence>
<dbReference type="SUPFAM" id="SSF47459">
    <property type="entry name" value="HLH, helix-loop-helix DNA-binding domain"/>
    <property type="match status" value="1"/>
</dbReference>
<keyword evidence="12" id="KW-1185">Reference proteome</keyword>
<evidence type="ECO:0000313" key="12">
    <source>
        <dbReference type="Proteomes" id="UP000007303"/>
    </source>
</evidence>
<dbReference type="SMART" id="SM00511">
    <property type="entry name" value="ORANGE"/>
    <property type="match status" value="1"/>
</dbReference>
<dbReference type="SUPFAM" id="SSF158457">
    <property type="entry name" value="Orange domain-like"/>
    <property type="match status" value="1"/>
</dbReference>
<dbReference type="InterPro" id="IPR003650">
    <property type="entry name" value="Orange_dom"/>
</dbReference>
<protein>
    <submittedName>
        <fullName evidence="10">(spotted green pufferfish) hypothetical protein</fullName>
    </submittedName>
    <submittedName>
        <fullName evidence="11">Hes family bHLH transcription factor 1</fullName>
    </submittedName>
</protein>
<evidence type="ECO:0000256" key="5">
    <source>
        <dbReference type="ARBA" id="ARBA00023163"/>
    </source>
</evidence>
<evidence type="ECO:0000256" key="1">
    <source>
        <dbReference type="ARBA" id="ARBA00004123"/>
    </source>
</evidence>
<dbReference type="HOGENOM" id="CLU_068550_1_0_1"/>
<dbReference type="GeneTree" id="ENSGT00940000159619"/>
<dbReference type="KEGG" id="tng:GSTEN00014992G001"/>
<feature type="compositionally biased region" description="Basic and acidic residues" evidence="7">
    <location>
        <begin position="25"/>
        <end position="37"/>
    </location>
</feature>
<feature type="region of interest" description="Disordered" evidence="7">
    <location>
        <begin position="1"/>
        <end position="46"/>
    </location>
</feature>
<dbReference type="InterPro" id="IPR036638">
    <property type="entry name" value="HLH_DNA-bd_sf"/>
</dbReference>
<gene>
    <name evidence="10" type="ORF">GSTENG00014992001</name>
</gene>
<dbReference type="PROSITE" id="PS51054">
    <property type="entry name" value="ORANGE"/>
    <property type="match status" value="1"/>
</dbReference>
<dbReference type="PANTHER" id="PTHR10985">
    <property type="entry name" value="BASIC HELIX-LOOP-HELIX TRANSCRIPTION FACTOR, HES-RELATED"/>
    <property type="match status" value="1"/>
</dbReference>
<keyword evidence="4" id="KW-0238">DNA-binding</keyword>
<keyword evidence="3" id="KW-0805">Transcription regulation</keyword>
<feature type="non-terminal residue" evidence="10">
    <location>
        <position position="1"/>
    </location>
</feature>
<dbReference type="STRING" id="99883.ENSTNIP00000010657"/>
<dbReference type="AlphaFoldDB" id="Q4SP57"/>